<name>A0A495Y3S0_9MICO</name>
<keyword evidence="2" id="KW-0808">Transferase</keyword>
<accession>A0A495Y3S0</accession>
<evidence type="ECO:0000259" key="1">
    <source>
        <dbReference type="Pfam" id="PF08241"/>
    </source>
</evidence>
<keyword evidence="2" id="KW-0489">Methyltransferase</keyword>
<dbReference type="Gene3D" id="3.40.50.150">
    <property type="entry name" value="Vaccinia Virus protein VP39"/>
    <property type="match status" value="1"/>
</dbReference>
<evidence type="ECO:0000313" key="2">
    <source>
        <dbReference type="EMBL" id="RKT79986.1"/>
    </source>
</evidence>
<dbReference type="EMBL" id="RBXT01000001">
    <property type="protein sequence ID" value="RKT79986.1"/>
    <property type="molecule type" value="Genomic_DNA"/>
</dbReference>
<comment type="caution">
    <text evidence="2">The sequence shown here is derived from an EMBL/GenBank/DDBJ whole genome shotgun (WGS) entry which is preliminary data.</text>
</comment>
<dbReference type="CDD" id="cd02440">
    <property type="entry name" value="AdoMet_MTases"/>
    <property type="match status" value="1"/>
</dbReference>
<dbReference type="PANTHER" id="PTHR43861">
    <property type="entry name" value="TRANS-ACONITATE 2-METHYLTRANSFERASE-RELATED"/>
    <property type="match status" value="1"/>
</dbReference>
<gene>
    <name evidence="2" type="ORF">DFJ68_3465</name>
</gene>
<dbReference type="SUPFAM" id="SSF53335">
    <property type="entry name" value="S-adenosyl-L-methionine-dependent methyltransferases"/>
    <property type="match status" value="1"/>
</dbReference>
<keyword evidence="3" id="KW-1185">Reference proteome</keyword>
<protein>
    <submittedName>
        <fullName evidence="2">Methyltransferase family protein</fullName>
    </submittedName>
</protein>
<dbReference type="GO" id="GO:0032259">
    <property type="term" value="P:methylation"/>
    <property type="evidence" value="ECO:0007669"/>
    <property type="project" value="UniProtKB-KW"/>
</dbReference>
<dbReference type="InterPro" id="IPR013216">
    <property type="entry name" value="Methyltransf_11"/>
</dbReference>
<dbReference type="GO" id="GO:0008757">
    <property type="term" value="F:S-adenosylmethionine-dependent methyltransferase activity"/>
    <property type="evidence" value="ECO:0007669"/>
    <property type="project" value="InterPro"/>
</dbReference>
<evidence type="ECO:0000313" key="3">
    <source>
        <dbReference type="Proteomes" id="UP000278440"/>
    </source>
</evidence>
<dbReference type="InterPro" id="IPR029063">
    <property type="entry name" value="SAM-dependent_MTases_sf"/>
</dbReference>
<feature type="domain" description="Methyltransferase type 11" evidence="1">
    <location>
        <begin position="37"/>
        <end position="129"/>
    </location>
</feature>
<dbReference type="AlphaFoldDB" id="A0A495Y3S0"/>
<organism evidence="2 3">
    <name type="scientific">Terracoccus luteus</name>
    <dbReference type="NCBI Taxonomy" id="53356"/>
    <lineage>
        <taxon>Bacteria</taxon>
        <taxon>Bacillati</taxon>
        <taxon>Actinomycetota</taxon>
        <taxon>Actinomycetes</taxon>
        <taxon>Micrococcales</taxon>
        <taxon>Intrasporangiaceae</taxon>
        <taxon>Terracoccus</taxon>
    </lineage>
</organism>
<sequence length="260" mass="26848">MTAAWAGVGAAYARSFASLCEGTVPLLLDRTPDGDHLDVGCGAGALARAAAGRGRRVLAVDSDPEMVALAREATVGLGVRVSQAALPTLAIASGSADAVTANFVVNHVPDPWAAVAELARVVRPGGRLAVTSWTSAPTAQAVLFRRAFEASGARPVPGQRLPEHLDYDRSADGLVDLLAGGGLRVVDGGEHRWDWHVDEQALLTGIRGGVGAVGQTYLAQNEEVRRRFEGELHVLAAGLDADPQGRVVLPSVAAYAVAAA</sequence>
<reference evidence="2 3" key="1">
    <citation type="submission" date="2018-10" db="EMBL/GenBank/DDBJ databases">
        <title>Sequencing the genomes of 1000 actinobacteria strains.</title>
        <authorList>
            <person name="Klenk H.-P."/>
        </authorList>
    </citation>
    <scope>NUCLEOTIDE SEQUENCE [LARGE SCALE GENOMIC DNA]</scope>
    <source>
        <strain evidence="2 3">DSM 44267</strain>
    </source>
</reference>
<dbReference type="RefSeq" id="WP_170165817.1">
    <property type="nucleotide sequence ID" value="NZ_RBXT01000001.1"/>
</dbReference>
<dbReference type="Proteomes" id="UP000278440">
    <property type="component" value="Unassembled WGS sequence"/>
</dbReference>
<dbReference type="Pfam" id="PF08241">
    <property type="entry name" value="Methyltransf_11"/>
    <property type="match status" value="1"/>
</dbReference>
<proteinExistence type="predicted"/>